<name>A0A0A0K1I4_9MICO</name>
<dbReference type="STRING" id="1385519.N801_06535"/>
<keyword evidence="3" id="KW-1185">Reference proteome</keyword>
<evidence type="ECO:0000313" key="3">
    <source>
        <dbReference type="Proteomes" id="UP000030013"/>
    </source>
</evidence>
<feature type="transmembrane region" description="Helical" evidence="1">
    <location>
        <begin position="13"/>
        <end position="36"/>
    </location>
</feature>
<keyword evidence="1" id="KW-1133">Transmembrane helix</keyword>
<dbReference type="Proteomes" id="UP000030013">
    <property type="component" value="Unassembled WGS sequence"/>
</dbReference>
<comment type="caution">
    <text evidence="2">The sequence shown here is derived from an EMBL/GenBank/DDBJ whole genome shotgun (WGS) entry which is preliminary data.</text>
</comment>
<dbReference type="RefSeq" id="WP_052112730.1">
    <property type="nucleotide sequence ID" value="NZ_AVPL01000014.1"/>
</dbReference>
<dbReference type="PROSITE" id="PS51257">
    <property type="entry name" value="PROKAR_LIPOPROTEIN"/>
    <property type="match status" value="1"/>
</dbReference>
<keyword evidence="1" id="KW-0812">Transmembrane</keyword>
<accession>A0A0A0K1I4</accession>
<reference evidence="2 3" key="1">
    <citation type="submission" date="2013-08" db="EMBL/GenBank/DDBJ databases">
        <title>The genome sequence of Knoellia aerolata.</title>
        <authorList>
            <person name="Zhu W."/>
            <person name="Wang G."/>
        </authorList>
    </citation>
    <scope>NUCLEOTIDE SEQUENCE [LARGE SCALE GENOMIC DNA]</scope>
    <source>
        <strain evidence="2 3">DSM 18566</strain>
    </source>
</reference>
<dbReference type="eggNOG" id="ENOG5033BI6">
    <property type="taxonomic scope" value="Bacteria"/>
</dbReference>
<gene>
    <name evidence="2" type="ORF">N801_06535</name>
</gene>
<sequence>MYAALWRALPGPALLRAALLVVLLGAVVVACFEWLFPLVASWLPYDETTVGSDTGAALPGPSALPGPVVLPGPSALPSLRPLEDLA</sequence>
<keyword evidence="1" id="KW-0472">Membrane</keyword>
<protein>
    <submittedName>
        <fullName evidence="2">Uncharacterized protein</fullName>
    </submittedName>
</protein>
<dbReference type="AlphaFoldDB" id="A0A0A0K1I4"/>
<proteinExistence type="predicted"/>
<evidence type="ECO:0000313" key="2">
    <source>
        <dbReference type="EMBL" id="KGN41656.1"/>
    </source>
</evidence>
<evidence type="ECO:0000256" key="1">
    <source>
        <dbReference type="SAM" id="Phobius"/>
    </source>
</evidence>
<dbReference type="EMBL" id="AVPL01000014">
    <property type="protein sequence ID" value="KGN41656.1"/>
    <property type="molecule type" value="Genomic_DNA"/>
</dbReference>
<organism evidence="2 3">
    <name type="scientific">Knoellia aerolata DSM 18566</name>
    <dbReference type="NCBI Taxonomy" id="1385519"/>
    <lineage>
        <taxon>Bacteria</taxon>
        <taxon>Bacillati</taxon>
        <taxon>Actinomycetota</taxon>
        <taxon>Actinomycetes</taxon>
        <taxon>Micrococcales</taxon>
        <taxon>Intrasporangiaceae</taxon>
        <taxon>Knoellia</taxon>
    </lineage>
</organism>